<accession>A0ABP0P5R2</accession>
<reference evidence="10 11" key="1">
    <citation type="submission" date="2024-02" db="EMBL/GenBank/DDBJ databases">
        <authorList>
            <person name="Chen Y."/>
            <person name="Shah S."/>
            <person name="Dougan E. K."/>
            <person name="Thang M."/>
            <person name="Chan C."/>
        </authorList>
    </citation>
    <scope>NUCLEOTIDE SEQUENCE [LARGE SCALE GENOMIC DNA]</scope>
</reference>
<dbReference type="SUPFAM" id="SSF52540">
    <property type="entry name" value="P-loop containing nucleoside triphosphate hydrolases"/>
    <property type="match status" value="1"/>
</dbReference>
<keyword evidence="5" id="KW-0067">ATP-binding</keyword>
<dbReference type="EMBL" id="CAXAMM010033334">
    <property type="protein sequence ID" value="CAK9071116.1"/>
    <property type="molecule type" value="Genomic_DNA"/>
</dbReference>
<dbReference type="PANTHER" id="PTHR48041:SF91">
    <property type="entry name" value="ABC TRANSPORTER G FAMILY MEMBER 28"/>
    <property type="match status" value="1"/>
</dbReference>
<keyword evidence="4" id="KW-0547">Nucleotide-binding</keyword>
<evidence type="ECO:0000256" key="1">
    <source>
        <dbReference type="ARBA" id="ARBA00004141"/>
    </source>
</evidence>
<dbReference type="InterPro" id="IPR003593">
    <property type="entry name" value="AAA+_ATPase"/>
</dbReference>
<dbReference type="Gene3D" id="3.40.50.300">
    <property type="entry name" value="P-loop containing nucleotide triphosphate hydrolases"/>
    <property type="match status" value="1"/>
</dbReference>
<feature type="domain" description="ABC transporter" evidence="9">
    <location>
        <begin position="80"/>
        <end position="349"/>
    </location>
</feature>
<feature type="transmembrane region" description="Helical" evidence="8">
    <location>
        <begin position="628"/>
        <end position="654"/>
    </location>
</feature>
<evidence type="ECO:0000256" key="3">
    <source>
        <dbReference type="ARBA" id="ARBA00022692"/>
    </source>
</evidence>
<evidence type="ECO:0000256" key="6">
    <source>
        <dbReference type="ARBA" id="ARBA00022989"/>
    </source>
</evidence>
<dbReference type="Pfam" id="PF00005">
    <property type="entry name" value="ABC_tran"/>
    <property type="match status" value="1"/>
</dbReference>
<comment type="caution">
    <text evidence="10">The sequence shown here is derived from an EMBL/GenBank/DDBJ whole genome shotgun (WGS) entry which is preliminary data.</text>
</comment>
<dbReference type="PANTHER" id="PTHR48041">
    <property type="entry name" value="ABC TRANSPORTER G FAMILY MEMBER 28"/>
    <property type="match status" value="1"/>
</dbReference>
<evidence type="ECO:0000256" key="7">
    <source>
        <dbReference type="ARBA" id="ARBA00023136"/>
    </source>
</evidence>
<dbReference type="InterPro" id="IPR027417">
    <property type="entry name" value="P-loop_NTPase"/>
</dbReference>
<dbReference type="SMART" id="SM00382">
    <property type="entry name" value="AAA"/>
    <property type="match status" value="1"/>
</dbReference>
<evidence type="ECO:0000256" key="2">
    <source>
        <dbReference type="ARBA" id="ARBA00022448"/>
    </source>
</evidence>
<evidence type="ECO:0000256" key="4">
    <source>
        <dbReference type="ARBA" id="ARBA00022741"/>
    </source>
</evidence>
<evidence type="ECO:0000259" key="9">
    <source>
        <dbReference type="PROSITE" id="PS50893"/>
    </source>
</evidence>
<comment type="subcellular location">
    <subcellularLocation>
        <location evidence="1">Membrane</location>
        <topology evidence="1">Multi-pass membrane protein</topology>
    </subcellularLocation>
</comment>
<evidence type="ECO:0000256" key="5">
    <source>
        <dbReference type="ARBA" id="ARBA00022840"/>
    </source>
</evidence>
<keyword evidence="6 8" id="KW-1133">Transmembrane helix</keyword>
<evidence type="ECO:0000256" key="8">
    <source>
        <dbReference type="SAM" id="Phobius"/>
    </source>
</evidence>
<dbReference type="InterPro" id="IPR003439">
    <property type="entry name" value="ABC_transporter-like_ATP-bd"/>
</dbReference>
<dbReference type="InterPro" id="IPR017871">
    <property type="entry name" value="ABC_transporter-like_CS"/>
</dbReference>
<gene>
    <name evidence="10" type="ORF">SCF082_LOCUS35240</name>
</gene>
<feature type="transmembrane region" description="Helical" evidence="8">
    <location>
        <begin position="6"/>
        <end position="28"/>
    </location>
</feature>
<evidence type="ECO:0000313" key="10">
    <source>
        <dbReference type="EMBL" id="CAK9071116.1"/>
    </source>
</evidence>
<dbReference type="PROSITE" id="PS50893">
    <property type="entry name" value="ABC_TRANSPORTER_2"/>
    <property type="match status" value="1"/>
</dbReference>
<name>A0ABP0P5R2_9DINO</name>
<sequence length="802" mass="88402">MADPFLWEHCVLGFTLLGYAVLSINAYINRRKRLRLSEQSKTMSECEKCSVEIANSLLPDVKVPDYRFKGMHLKMSGIRIGFDHLGVKLKSTGRTILEGVSGEFRPKRVAAIMGPSGAGKTTFLNALCGRATYGTTSGSIRINGQSSSIAEIKQLRGFVPQDRGKTASVCLDEAFHVSVYFCWLNVLWDDIVHEHLTVREQLYYSARLRNAEGTPPAMINNIVEDVLNVMQLLDVQHSLVGDVEKRGISGGQRKRVNIGLELAARPTILMLDEPTSGLDASTALEIIRSVKRLTAIGMTVVMVVHQPRYSLFTLFDDLLLLGLGGRTVYLGKSEGALPYFGLLDCLDCKLGFEMPLHENPADWFMDVISGKVRNEKNPTLQPRKLADAWAEFMTNLFDSGDLELGPDAAEGPMDRFAFTKALDAKLFSAGFGENDVLSQEQFVDFLDFLKVKKPTPAAWECLMERMDFQDGFITRPRLTSFLHALTFSFSQDAGKSEGDFTSSEASSISIGSSKESSVSGILTSKKIGRRGRFLIQYPILLHQNSIRWARDWKHKLISTGLIMFAAAVFGGQCREKLIPENILCPLKINISHLPIGTLSGIACLHIFGSDRPLFWRESASGVGVTAFYLARVTVSLFDVLVWCYLYTIVWMIFAEAPCSYWMWLIAFRMTAVSASGVGVFMSTLVPKQNSTLATAVLLLVMGGALSEPQVIAEAEGLSSALAFLSPFTWSQGENYLALIEVSGGEEAVDFYAVMIVDGYKKILLCLGGSDLGYLTLAYIFCGGAIRCRLLLQTEDCAQNAPS</sequence>
<protein>
    <submittedName>
        <fullName evidence="10">White-brown complex homolog protein 30 (Putative non-intrinsic ABC protein 12) (WBC-related protein 1)</fullName>
    </submittedName>
</protein>
<dbReference type="InterPro" id="IPR050352">
    <property type="entry name" value="ABCG_transporters"/>
</dbReference>
<evidence type="ECO:0000313" key="11">
    <source>
        <dbReference type="Proteomes" id="UP001642464"/>
    </source>
</evidence>
<dbReference type="Proteomes" id="UP001642464">
    <property type="component" value="Unassembled WGS sequence"/>
</dbReference>
<feature type="transmembrane region" description="Helical" evidence="8">
    <location>
        <begin position="660"/>
        <end position="681"/>
    </location>
</feature>
<dbReference type="PROSITE" id="PS00211">
    <property type="entry name" value="ABC_TRANSPORTER_1"/>
    <property type="match status" value="1"/>
</dbReference>
<keyword evidence="2" id="KW-0813">Transport</keyword>
<proteinExistence type="predicted"/>
<keyword evidence="11" id="KW-1185">Reference proteome</keyword>
<dbReference type="InterPro" id="IPR043926">
    <property type="entry name" value="ABCG_dom"/>
</dbReference>
<keyword evidence="3 8" id="KW-0812">Transmembrane</keyword>
<organism evidence="10 11">
    <name type="scientific">Durusdinium trenchii</name>
    <dbReference type="NCBI Taxonomy" id="1381693"/>
    <lineage>
        <taxon>Eukaryota</taxon>
        <taxon>Sar</taxon>
        <taxon>Alveolata</taxon>
        <taxon>Dinophyceae</taxon>
        <taxon>Suessiales</taxon>
        <taxon>Symbiodiniaceae</taxon>
        <taxon>Durusdinium</taxon>
    </lineage>
</organism>
<dbReference type="Pfam" id="PF19055">
    <property type="entry name" value="ABC2_membrane_7"/>
    <property type="match status" value="2"/>
</dbReference>
<keyword evidence="7 8" id="KW-0472">Membrane</keyword>